<gene>
    <name evidence="1" type="ORF">I3842_05G241400</name>
</gene>
<evidence type="ECO:0000313" key="2">
    <source>
        <dbReference type="Proteomes" id="UP000811246"/>
    </source>
</evidence>
<comment type="caution">
    <text evidence="1">The sequence shown here is derived from an EMBL/GenBank/DDBJ whole genome shotgun (WGS) entry which is preliminary data.</text>
</comment>
<accession>A0A922F385</accession>
<dbReference type="Proteomes" id="UP000811246">
    <property type="component" value="Chromosome 5"/>
</dbReference>
<organism evidence="1 2">
    <name type="scientific">Carya illinoinensis</name>
    <name type="common">Pecan</name>
    <dbReference type="NCBI Taxonomy" id="32201"/>
    <lineage>
        <taxon>Eukaryota</taxon>
        <taxon>Viridiplantae</taxon>
        <taxon>Streptophyta</taxon>
        <taxon>Embryophyta</taxon>
        <taxon>Tracheophyta</taxon>
        <taxon>Spermatophyta</taxon>
        <taxon>Magnoliopsida</taxon>
        <taxon>eudicotyledons</taxon>
        <taxon>Gunneridae</taxon>
        <taxon>Pentapetalae</taxon>
        <taxon>rosids</taxon>
        <taxon>fabids</taxon>
        <taxon>Fagales</taxon>
        <taxon>Juglandaceae</taxon>
        <taxon>Carya</taxon>
    </lineage>
</organism>
<proteinExistence type="predicted"/>
<dbReference type="AlphaFoldDB" id="A0A922F385"/>
<dbReference type="EMBL" id="CM031829">
    <property type="protein sequence ID" value="KAG6715246.1"/>
    <property type="molecule type" value="Genomic_DNA"/>
</dbReference>
<name>A0A922F385_CARIL</name>
<protein>
    <submittedName>
        <fullName evidence="1">Uncharacterized protein</fullName>
    </submittedName>
</protein>
<evidence type="ECO:0000313" key="1">
    <source>
        <dbReference type="EMBL" id="KAG6715246.1"/>
    </source>
</evidence>
<sequence>MYVRDNSILKHAWHNFALDFKKLIPLQQIYFLGKKTFVPKSFYFVSRSVLGRKFISEKACFKRFFKMKFLISFESV</sequence>
<reference evidence="1" key="1">
    <citation type="submission" date="2021-01" db="EMBL/GenBank/DDBJ databases">
        <authorList>
            <person name="Lovell J.T."/>
            <person name="Bentley N."/>
            <person name="Bhattarai G."/>
            <person name="Jenkins J.W."/>
            <person name="Sreedasyam A."/>
            <person name="Alarcon Y."/>
            <person name="Bock C."/>
            <person name="Boston L."/>
            <person name="Carlson J."/>
            <person name="Cervantes K."/>
            <person name="Clermont K."/>
            <person name="Krom N."/>
            <person name="Kubenka K."/>
            <person name="Mamidi S."/>
            <person name="Mattison C."/>
            <person name="Monteros M."/>
            <person name="Pisani C."/>
            <person name="Plott C."/>
            <person name="Rajasekar S."/>
            <person name="Rhein H.S."/>
            <person name="Rohla C."/>
            <person name="Song M."/>
            <person name="Hilaire R.S."/>
            <person name="Shu S."/>
            <person name="Wells L."/>
            <person name="Wang X."/>
            <person name="Webber J."/>
            <person name="Heerema R.J."/>
            <person name="Klein P."/>
            <person name="Conner P."/>
            <person name="Grauke L."/>
            <person name="Grimwood J."/>
            <person name="Schmutz J."/>
            <person name="Randall J.J."/>
        </authorList>
    </citation>
    <scope>NUCLEOTIDE SEQUENCE</scope>
    <source>
        <tissue evidence="1">Leaf</tissue>
    </source>
</reference>